<protein>
    <recommendedName>
        <fullName evidence="4">TniB protein</fullName>
    </recommendedName>
</protein>
<feature type="region of interest" description="Disordered" evidence="1">
    <location>
        <begin position="37"/>
        <end position="57"/>
    </location>
</feature>
<proteinExistence type="predicted"/>
<accession>A0ABN5TFX5</accession>
<dbReference type="EMBL" id="CP034337">
    <property type="protein sequence ID" value="AZL73974.1"/>
    <property type="molecule type" value="Genomic_DNA"/>
</dbReference>
<dbReference type="SUPFAM" id="SSF52540">
    <property type="entry name" value="P-loop containing nucleoside triphosphate hydrolases"/>
    <property type="match status" value="1"/>
</dbReference>
<feature type="compositionally biased region" description="Polar residues" evidence="1">
    <location>
        <begin position="47"/>
        <end position="57"/>
    </location>
</feature>
<evidence type="ECO:0000313" key="2">
    <source>
        <dbReference type="EMBL" id="AZL73974.1"/>
    </source>
</evidence>
<dbReference type="InterPro" id="IPR027417">
    <property type="entry name" value="P-loop_NTPase"/>
</dbReference>
<dbReference type="Proteomes" id="UP000272622">
    <property type="component" value="Chromosome"/>
</dbReference>
<evidence type="ECO:0000313" key="3">
    <source>
        <dbReference type="Proteomes" id="UP000272622"/>
    </source>
</evidence>
<reference evidence="2 3" key="1">
    <citation type="submission" date="2018-12" db="EMBL/GenBank/DDBJ databases">
        <authorList>
            <person name="Li S."/>
            <person name="Yang R."/>
            <person name="Chen G."/>
            <person name="Zou L."/>
            <person name="Zhang C."/>
            <person name="Chen Y."/>
            <person name="Liu Z."/>
            <person name="Li Y."/>
            <person name="Yan Y."/>
            <person name="Huang M."/>
            <person name="Chen T."/>
        </authorList>
    </citation>
    <scope>NUCLEOTIDE SEQUENCE [LARGE SCALE GENOMIC DNA]</scope>
    <source>
        <strain evidence="2 3">2014</strain>
    </source>
</reference>
<gene>
    <name evidence="2" type="ORF">EI693_13130</name>
</gene>
<keyword evidence="3" id="KW-1185">Reference proteome</keyword>
<evidence type="ECO:0008006" key="4">
    <source>
        <dbReference type="Google" id="ProtNLM"/>
    </source>
</evidence>
<name>A0ABN5TFX5_9PSED</name>
<organism evidence="2 3">
    <name type="scientific">Pseudomonas oryziphila</name>
    <dbReference type="NCBI Taxonomy" id="2894079"/>
    <lineage>
        <taxon>Bacteria</taxon>
        <taxon>Pseudomonadati</taxon>
        <taxon>Pseudomonadota</taxon>
        <taxon>Gammaproteobacteria</taxon>
        <taxon>Pseudomonadales</taxon>
        <taxon>Pseudomonadaceae</taxon>
        <taxon>Pseudomonas</taxon>
    </lineage>
</organism>
<sequence length="286" mass="32988">MTPSQAKALAREVLEDDFVLPYFSTEQLAMMKTLEKSICPRDPPPQSNAEANTETNTESNVMLLDGVSGCGITTFFRTLHQRHPSSTQLLQGDMYIGGSEFLDHLSDAFHVRRKYHPKKRVLAPNLVRTLSLSSQKMILVDDLDVLASDIDDYDTVFGVIRLLSEEIRDLKFVISTSSALLQKRFDRYLRLGWRRYTFRQRLTDEEYQEFANRLWGRLKCEYSLSLTAESIRVPEPKFGLDIQDVNRSLRLKLVERFLHQQGAVAALSTTNDLNEYESYVLQFLYT</sequence>
<dbReference type="RefSeq" id="WP_125464076.1">
    <property type="nucleotide sequence ID" value="NZ_CP034337.1"/>
</dbReference>
<evidence type="ECO:0000256" key="1">
    <source>
        <dbReference type="SAM" id="MobiDB-lite"/>
    </source>
</evidence>